<evidence type="ECO:0000313" key="1">
    <source>
        <dbReference type="EMBL" id="KAI9900797.1"/>
    </source>
</evidence>
<evidence type="ECO:0000313" key="2">
    <source>
        <dbReference type="Proteomes" id="UP001163324"/>
    </source>
</evidence>
<dbReference type="Proteomes" id="UP001163324">
    <property type="component" value="Chromosome 4"/>
</dbReference>
<accession>A0ACC0V3C3</accession>
<proteinExistence type="predicted"/>
<organism evidence="1 2">
    <name type="scientific">Trichothecium roseum</name>
    <dbReference type="NCBI Taxonomy" id="47278"/>
    <lineage>
        <taxon>Eukaryota</taxon>
        <taxon>Fungi</taxon>
        <taxon>Dikarya</taxon>
        <taxon>Ascomycota</taxon>
        <taxon>Pezizomycotina</taxon>
        <taxon>Sordariomycetes</taxon>
        <taxon>Hypocreomycetidae</taxon>
        <taxon>Hypocreales</taxon>
        <taxon>Hypocreales incertae sedis</taxon>
        <taxon>Trichothecium</taxon>
    </lineage>
</organism>
<protein>
    <submittedName>
        <fullName evidence="1">Uncharacterized protein</fullName>
    </submittedName>
</protein>
<name>A0ACC0V3C3_9HYPO</name>
<gene>
    <name evidence="1" type="ORF">N3K66_005059</name>
</gene>
<dbReference type="EMBL" id="CM047943">
    <property type="protein sequence ID" value="KAI9900797.1"/>
    <property type="molecule type" value="Genomic_DNA"/>
</dbReference>
<reference evidence="1" key="1">
    <citation type="submission" date="2022-10" db="EMBL/GenBank/DDBJ databases">
        <title>Complete Genome of Trichothecium roseum strain YXFP-22015, a Plant Pathogen Isolated from Citrus.</title>
        <authorList>
            <person name="Wang Y."/>
            <person name="Zhu L."/>
        </authorList>
    </citation>
    <scope>NUCLEOTIDE SEQUENCE</scope>
    <source>
        <strain evidence="1">YXFP-22015</strain>
    </source>
</reference>
<keyword evidence="2" id="KW-1185">Reference proteome</keyword>
<comment type="caution">
    <text evidence="1">The sequence shown here is derived from an EMBL/GenBank/DDBJ whole genome shotgun (WGS) entry which is preliminary data.</text>
</comment>
<sequence>MERSVVRPAAQLLRSTCSRSTAATFSRPSVRTMKTAARTKRALKIAPHPSFQPDRNNPSKGDSIIYNPPSSEATPFHTPFLFLPNNDPRRTVIERARGSNPQVLAKDAVAASEEQLPPEMKYPRRTATYGLQEEEMLEMRKLRNEDPLKWSVNTLARKFNCSPVFVKIAAPAPKEHHEWLNAKRERKTQRWGAIKLKAMENRRRLTEMMYRGELS</sequence>